<dbReference type="InterPro" id="IPR038084">
    <property type="entry name" value="PduO/GlcC-like_sf"/>
</dbReference>
<keyword evidence="1" id="KW-0732">Signal</keyword>
<dbReference type="Pfam" id="PF03928">
    <property type="entry name" value="HbpS-like"/>
    <property type="match status" value="1"/>
</dbReference>
<evidence type="ECO:0000313" key="3">
    <source>
        <dbReference type="Proteomes" id="UP000295678"/>
    </source>
</evidence>
<dbReference type="InterPro" id="IPR052517">
    <property type="entry name" value="GlcG_carb_metab_protein"/>
</dbReference>
<proteinExistence type="predicted"/>
<sequence>MLTRRSTKLTHAGALAALAACVARAEAMGVPQCIAVVDASGVLLAFVRMDGARFLSNESAIAKATSAASTRMPTSRLPVDMEVKLALATGGRLTNLKGGVPIIVEGECIGGIGVGSGTGSQDLEVARAGLAAIGAEDQTA</sequence>
<feature type="chain" id="PRO_5020879924" evidence="1">
    <location>
        <begin position="26"/>
        <end position="140"/>
    </location>
</feature>
<dbReference type="Proteomes" id="UP000295678">
    <property type="component" value="Unassembled WGS sequence"/>
</dbReference>
<protein>
    <submittedName>
        <fullName evidence="2">Uncharacterized protein GlcG (DUF336 family)</fullName>
    </submittedName>
</protein>
<dbReference type="InterPro" id="IPR005624">
    <property type="entry name" value="PduO/GlcC-like"/>
</dbReference>
<dbReference type="Gene3D" id="3.30.450.150">
    <property type="entry name" value="Haem-degrading domain"/>
    <property type="match status" value="1"/>
</dbReference>
<dbReference type="PANTHER" id="PTHR34309">
    <property type="entry name" value="SLR1406 PROTEIN"/>
    <property type="match status" value="1"/>
</dbReference>
<accession>A0A4R3MFJ5</accession>
<dbReference type="EMBL" id="SMAK01000003">
    <property type="protein sequence ID" value="TCT11932.1"/>
    <property type="molecule type" value="Genomic_DNA"/>
</dbReference>
<name>A0A4R3MFJ5_9HYPH</name>
<dbReference type="OrthoDB" id="9815788at2"/>
<organism evidence="2 3">
    <name type="scientific">Tepidamorphus gemmatus</name>
    <dbReference type="NCBI Taxonomy" id="747076"/>
    <lineage>
        <taxon>Bacteria</taxon>
        <taxon>Pseudomonadati</taxon>
        <taxon>Pseudomonadota</taxon>
        <taxon>Alphaproteobacteria</taxon>
        <taxon>Hyphomicrobiales</taxon>
        <taxon>Tepidamorphaceae</taxon>
        <taxon>Tepidamorphus</taxon>
    </lineage>
</organism>
<dbReference type="PANTHER" id="PTHR34309:SF1">
    <property type="entry name" value="PROTEIN GLCG"/>
    <property type="match status" value="1"/>
</dbReference>
<dbReference type="SUPFAM" id="SSF143744">
    <property type="entry name" value="GlcG-like"/>
    <property type="match status" value="1"/>
</dbReference>
<dbReference type="PROSITE" id="PS51257">
    <property type="entry name" value="PROKAR_LIPOPROTEIN"/>
    <property type="match status" value="1"/>
</dbReference>
<feature type="signal peptide" evidence="1">
    <location>
        <begin position="1"/>
        <end position="25"/>
    </location>
</feature>
<dbReference type="AlphaFoldDB" id="A0A4R3MFJ5"/>
<reference evidence="2 3" key="1">
    <citation type="submission" date="2019-03" db="EMBL/GenBank/DDBJ databases">
        <title>Genomic Encyclopedia of Type Strains, Phase IV (KMG-IV): sequencing the most valuable type-strain genomes for metagenomic binning, comparative biology and taxonomic classification.</title>
        <authorList>
            <person name="Goeker M."/>
        </authorList>
    </citation>
    <scope>NUCLEOTIDE SEQUENCE [LARGE SCALE GENOMIC DNA]</scope>
    <source>
        <strain evidence="2 3">DSM 19345</strain>
    </source>
</reference>
<evidence type="ECO:0000313" key="2">
    <source>
        <dbReference type="EMBL" id="TCT11932.1"/>
    </source>
</evidence>
<keyword evidence="3" id="KW-1185">Reference proteome</keyword>
<gene>
    <name evidence="2" type="ORF">EDC22_103245</name>
</gene>
<evidence type="ECO:0000256" key="1">
    <source>
        <dbReference type="SAM" id="SignalP"/>
    </source>
</evidence>
<comment type="caution">
    <text evidence="2">The sequence shown here is derived from an EMBL/GenBank/DDBJ whole genome shotgun (WGS) entry which is preliminary data.</text>
</comment>
<dbReference type="RefSeq" id="WP_132805822.1">
    <property type="nucleotide sequence ID" value="NZ_SMAK01000003.1"/>
</dbReference>